<proteinExistence type="predicted"/>
<evidence type="ECO:0000256" key="1">
    <source>
        <dbReference type="ARBA" id="ARBA00023172"/>
    </source>
</evidence>
<name>A0A6N1VC84_9HYPH</name>
<organism evidence="2 3">
    <name type="scientific">Oricola thermophila</name>
    <dbReference type="NCBI Taxonomy" id="2742145"/>
    <lineage>
        <taxon>Bacteria</taxon>
        <taxon>Pseudomonadati</taxon>
        <taxon>Pseudomonadota</taxon>
        <taxon>Alphaproteobacteria</taxon>
        <taxon>Hyphomicrobiales</taxon>
        <taxon>Ahrensiaceae</taxon>
        <taxon>Oricola</taxon>
    </lineage>
</organism>
<accession>A0A6N1VC84</accession>
<dbReference type="GO" id="GO:0003677">
    <property type="term" value="F:DNA binding"/>
    <property type="evidence" value="ECO:0007669"/>
    <property type="project" value="InterPro"/>
</dbReference>
<dbReference type="AlphaFoldDB" id="A0A6N1VC84"/>
<dbReference type="Gene3D" id="1.10.443.10">
    <property type="entry name" value="Intergrase catalytic core"/>
    <property type="match status" value="1"/>
</dbReference>
<dbReference type="SUPFAM" id="SSF56349">
    <property type="entry name" value="DNA breaking-rejoining enzymes"/>
    <property type="match status" value="1"/>
</dbReference>
<dbReference type="InterPro" id="IPR013762">
    <property type="entry name" value="Integrase-like_cat_sf"/>
</dbReference>
<dbReference type="RefSeq" id="WP_175276049.1">
    <property type="nucleotide sequence ID" value="NZ_CP054836.1"/>
</dbReference>
<protein>
    <submittedName>
        <fullName evidence="2">Uncharacterized protein</fullName>
    </submittedName>
</protein>
<keyword evidence="1" id="KW-0233">DNA recombination</keyword>
<dbReference type="InterPro" id="IPR011010">
    <property type="entry name" value="DNA_brk_join_enz"/>
</dbReference>
<evidence type="ECO:0000313" key="2">
    <source>
        <dbReference type="EMBL" id="QKV18153.1"/>
    </source>
</evidence>
<evidence type="ECO:0000313" key="3">
    <source>
        <dbReference type="Proteomes" id="UP000509367"/>
    </source>
</evidence>
<dbReference type="GO" id="GO:0015074">
    <property type="term" value="P:DNA integration"/>
    <property type="evidence" value="ECO:0007669"/>
    <property type="project" value="InterPro"/>
</dbReference>
<dbReference type="KEGG" id="orm:HTY61_06645"/>
<dbReference type="Proteomes" id="UP000509367">
    <property type="component" value="Chromosome"/>
</dbReference>
<dbReference type="GO" id="GO:0006310">
    <property type="term" value="P:DNA recombination"/>
    <property type="evidence" value="ECO:0007669"/>
    <property type="project" value="UniProtKB-KW"/>
</dbReference>
<keyword evidence="3" id="KW-1185">Reference proteome</keyword>
<gene>
    <name evidence="2" type="ORF">HTY61_06645</name>
</gene>
<reference evidence="2 3" key="1">
    <citation type="submission" date="2020-06" db="EMBL/GenBank/DDBJ databases">
        <title>Oricola thermophila sp. nov. isolated from a tidal sediments.</title>
        <authorList>
            <person name="Kwon K.K."/>
            <person name="Yang S.-H."/>
            <person name="Park M.-J."/>
        </authorList>
    </citation>
    <scope>NUCLEOTIDE SEQUENCE [LARGE SCALE GENOMIC DNA]</scope>
    <source>
        <strain evidence="2 3">MEBiC13590</strain>
    </source>
</reference>
<dbReference type="EMBL" id="CP054836">
    <property type="protein sequence ID" value="QKV18153.1"/>
    <property type="molecule type" value="Genomic_DNA"/>
</dbReference>
<sequence length="240" mass="27637">MAARTLSLSVEASRLITAVDRNFGESRVKNGKSQTTRRFPTDGRAFEVFREWVIELVQLGCGPEDSLFPPDTALNAPWMLALSSREPIEPWKTDAPVRRAFRRVCDHADLSYYNPHSARHYLRAIRDDFCRAAAERKAWSHNLGHEGGQITEDHYAKMTDDQRDDIFRRILARVMHTDEEKNLMLDYHEHLLIPGTPEFERAERLVEARRKRRRAGSCSQPTHRLPDIAPCMPAFCVPAD</sequence>